<keyword evidence="1" id="KW-1015">Disulfide bond</keyword>
<organism evidence="5 6">
    <name type="scientific">Penaeus vannamei</name>
    <name type="common">Whiteleg shrimp</name>
    <name type="synonym">Litopenaeus vannamei</name>
    <dbReference type="NCBI Taxonomy" id="6689"/>
    <lineage>
        <taxon>Eukaryota</taxon>
        <taxon>Metazoa</taxon>
        <taxon>Ecdysozoa</taxon>
        <taxon>Arthropoda</taxon>
        <taxon>Crustacea</taxon>
        <taxon>Multicrustacea</taxon>
        <taxon>Malacostraca</taxon>
        <taxon>Eumalacostraca</taxon>
        <taxon>Eucarida</taxon>
        <taxon>Decapoda</taxon>
        <taxon>Dendrobranchiata</taxon>
        <taxon>Penaeoidea</taxon>
        <taxon>Penaeidae</taxon>
        <taxon>Penaeus</taxon>
    </lineage>
</organism>
<gene>
    <name evidence="5" type="ORF">C7M84_022588</name>
</gene>
<proteinExistence type="predicted"/>
<sequence>MKPRQIERRRPSARGSDTRGAMTPSPQSPPPPPPHPLVSISGPTSLHLHHPLNPLSLKLLTPHSFTSSPPPIPSALITPSHHPFTTPLTLLFFHLLTPLSLHPLKPPIPHPFPSALITPHPLSLHPSPHPLHPSLPHPLSLHHLNPHLLTPPSPTPSTPHSSPLHRPSHPPLPSSPTPQQRDRPASNPLLRRPPFCNRQSRVKVTMATLQQAVTEALEEQLEPLNTALRLIRLDAFAENIHRQLGTMEHIQSKLLTEYGELRASVGEVGRNTLELSRQVAGLDSRVAALDRTLSRRRGGDDLVSDRLDSDDYPQAGVNHDLSDVTEAVREAVTSISSRLQATERRFKEDLATLENRTTEALKKSHADLDRRIAIAGLDSVLILNTLDKLANKTCAAGSQDRRSANAHQGVRGDTPARPRPHRTHVEEDAEGVAQDELAYFPAEEEDQVPTSGSSGERVRTWLIRESGRPVTEVQTLNLGMVSRLASEIAKQMAEGDLDANQPRDCAAVAAAGETTSGVYTIFPASCTARFSVQVWCELEEDDNAWTVLQRRGSRTSEMPHPVVDFFRDWAEYKWGFGDLEGEYWLGNEYIHQLTQSGDYELRVDLLDWANETRWATYKHFSLSNEDHNYTLSLGDYEGTAGNSLKYHQGAPFSTRDRDNDFNPRGHCARTFHGAWWFTACHESHLNGRYHHGRHKSYGDGINWMAFRGHNYSLKFSRLMIRRTNL</sequence>
<dbReference type="GO" id="GO:0005615">
    <property type="term" value="C:extracellular space"/>
    <property type="evidence" value="ECO:0007669"/>
    <property type="project" value="TreeGrafter"/>
</dbReference>
<dbReference type="STRING" id="6689.A0A423U6A3"/>
<feature type="region of interest" description="Disordered" evidence="3">
    <location>
        <begin position="396"/>
        <end position="432"/>
    </location>
</feature>
<feature type="compositionally biased region" description="Pro residues" evidence="3">
    <location>
        <begin position="127"/>
        <end position="136"/>
    </location>
</feature>
<dbReference type="InterPro" id="IPR020837">
    <property type="entry name" value="Fibrinogen_CS"/>
</dbReference>
<dbReference type="SMART" id="SM00186">
    <property type="entry name" value="FBG"/>
    <property type="match status" value="1"/>
</dbReference>
<evidence type="ECO:0000256" key="1">
    <source>
        <dbReference type="ARBA" id="ARBA00023157"/>
    </source>
</evidence>
<dbReference type="PANTHER" id="PTHR19143:SF458">
    <property type="entry name" value="FIBRINOGEN C-TERMINAL DOMAIN-CONTAINING PROTEIN-RELATED"/>
    <property type="match status" value="1"/>
</dbReference>
<dbReference type="Proteomes" id="UP000283509">
    <property type="component" value="Unassembled WGS sequence"/>
</dbReference>
<dbReference type="InterPro" id="IPR036056">
    <property type="entry name" value="Fibrinogen-like_C"/>
</dbReference>
<reference evidence="5 6" key="2">
    <citation type="submission" date="2019-01" db="EMBL/GenBank/DDBJ databases">
        <title>The decoding of complex shrimp genome reveals the adaptation for benthos swimmer, frequently molting mechanism and breeding impact on genome.</title>
        <authorList>
            <person name="Sun Y."/>
            <person name="Gao Y."/>
            <person name="Yu Y."/>
        </authorList>
    </citation>
    <scope>NUCLEOTIDE SEQUENCE [LARGE SCALE GENOMIC DNA]</scope>
    <source>
        <tissue evidence="5">Muscle</tissue>
    </source>
</reference>
<evidence type="ECO:0000256" key="3">
    <source>
        <dbReference type="SAM" id="MobiDB-lite"/>
    </source>
</evidence>
<dbReference type="Pfam" id="PF00147">
    <property type="entry name" value="Fibrinogen_C"/>
    <property type="match status" value="1"/>
</dbReference>
<evidence type="ECO:0000313" key="5">
    <source>
        <dbReference type="EMBL" id="ROT84217.1"/>
    </source>
</evidence>
<dbReference type="AlphaFoldDB" id="A0A423U6A3"/>
<comment type="function">
    <text evidence="2">Lectin involved in innate immunity. Agglutinates all types of human erythrocytes, Gram-positive and Gram-negative bacteria. Has a stronger agglutinating activity towards Gram-negative bacteria than towards Gram-positive bacteria. Specifically recognizes acetyl group-containing substances on agglutinated cells. The hemagglutinating activity was inhibited by EDTA, acetyl group-containing mono- and disaccharides, N-acetyl derivatives of amino acids, other acetyl group-containing substances, propionamide and benzamide. Enhances the antimicrobial activity of big defensin against Gram-positive bacteria but not against Gram-negative bacteria.</text>
</comment>
<feature type="compositionally biased region" description="Pro residues" evidence="3">
    <location>
        <begin position="26"/>
        <end position="36"/>
    </location>
</feature>
<dbReference type="EMBL" id="QCYY01000581">
    <property type="protein sequence ID" value="ROT84217.1"/>
    <property type="molecule type" value="Genomic_DNA"/>
</dbReference>
<feature type="compositionally biased region" description="Basic and acidic residues" evidence="3">
    <location>
        <begin position="1"/>
        <end position="10"/>
    </location>
</feature>
<dbReference type="InterPro" id="IPR002181">
    <property type="entry name" value="Fibrinogen_a/b/g_C_dom"/>
</dbReference>
<protein>
    <recommendedName>
        <fullName evidence="4">Fibrinogen C-terminal domain-containing protein</fullName>
    </recommendedName>
</protein>
<feature type="region of interest" description="Disordered" evidence="3">
    <location>
        <begin position="1"/>
        <end position="45"/>
    </location>
</feature>
<accession>A0A423U6A3</accession>
<dbReference type="GO" id="GO:0030246">
    <property type="term" value="F:carbohydrate binding"/>
    <property type="evidence" value="ECO:0007669"/>
    <property type="project" value="UniProtKB-ARBA"/>
</dbReference>
<dbReference type="CDD" id="cd00087">
    <property type="entry name" value="FReD"/>
    <property type="match status" value="1"/>
</dbReference>
<reference evidence="5 6" key="1">
    <citation type="submission" date="2018-04" db="EMBL/GenBank/DDBJ databases">
        <authorList>
            <person name="Zhang X."/>
            <person name="Yuan J."/>
            <person name="Li F."/>
            <person name="Xiang J."/>
        </authorList>
    </citation>
    <scope>NUCLEOTIDE SEQUENCE [LARGE SCALE GENOMIC DNA]</scope>
    <source>
        <tissue evidence="5">Muscle</tissue>
    </source>
</reference>
<dbReference type="PROSITE" id="PS51406">
    <property type="entry name" value="FIBRINOGEN_C_2"/>
    <property type="match status" value="1"/>
</dbReference>
<dbReference type="InterPro" id="IPR050373">
    <property type="entry name" value="Fibrinogen_C-term_domain"/>
</dbReference>
<comment type="caution">
    <text evidence="5">The sequence shown here is derived from an EMBL/GenBank/DDBJ whole genome shotgun (WGS) entry which is preliminary data.</text>
</comment>
<evidence type="ECO:0000313" key="6">
    <source>
        <dbReference type="Proteomes" id="UP000283509"/>
    </source>
</evidence>
<keyword evidence="6" id="KW-1185">Reference proteome</keyword>
<dbReference type="PANTHER" id="PTHR19143">
    <property type="entry name" value="FIBRINOGEN/TENASCIN/ANGIOPOEITIN"/>
    <property type="match status" value="1"/>
</dbReference>
<dbReference type="Gene3D" id="3.90.215.10">
    <property type="entry name" value="Gamma Fibrinogen, chain A, domain 1"/>
    <property type="match status" value="1"/>
</dbReference>
<feature type="region of interest" description="Disordered" evidence="3">
    <location>
        <begin position="127"/>
        <end position="197"/>
    </location>
</feature>
<feature type="compositionally biased region" description="Low complexity" evidence="3">
    <location>
        <begin position="137"/>
        <end position="148"/>
    </location>
</feature>
<dbReference type="InterPro" id="IPR014716">
    <property type="entry name" value="Fibrinogen_a/b/g_C_1"/>
</dbReference>
<dbReference type="FunFam" id="3.90.215.10:FF:000001">
    <property type="entry name" value="Tenascin isoform 1"/>
    <property type="match status" value="1"/>
</dbReference>
<name>A0A423U6A3_PENVA</name>
<evidence type="ECO:0000259" key="4">
    <source>
        <dbReference type="PROSITE" id="PS51406"/>
    </source>
</evidence>
<dbReference type="PROSITE" id="PS00514">
    <property type="entry name" value="FIBRINOGEN_C_1"/>
    <property type="match status" value="1"/>
</dbReference>
<feature type="domain" description="Fibrinogen C-terminal" evidence="4">
    <location>
        <begin position="496"/>
        <end position="724"/>
    </location>
</feature>
<dbReference type="OrthoDB" id="6145874at2759"/>
<dbReference type="SUPFAM" id="SSF56496">
    <property type="entry name" value="Fibrinogen C-terminal domain-like"/>
    <property type="match status" value="1"/>
</dbReference>
<evidence type="ECO:0000256" key="2">
    <source>
        <dbReference type="ARBA" id="ARBA00053344"/>
    </source>
</evidence>